<dbReference type="NCBIfam" id="TIGR03025">
    <property type="entry name" value="EPS_sugtrans"/>
    <property type="match status" value="1"/>
</dbReference>
<accession>A0A2H0VAP8</accession>
<comment type="subcellular location">
    <subcellularLocation>
        <location evidence="1">Membrane</location>
        <topology evidence="1">Multi-pass membrane protein</topology>
    </subcellularLocation>
</comment>
<dbReference type="GO" id="GO:0016020">
    <property type="term" value="C:membrane"/>
    <property type="evidence" value="ECO:0007669"/>
    <property type="project" value="UniProtKB-SubCell"/>
</dbReference>
<evidence type="ECO:0000256" key="7">
    <source>
        <dbReference type="SAM" id="Phobius"/>
    </source>
</evidence>
<keyword evidence="3" id="KW-0808">Transferase</keyword>
<dbReference type="AlphaFoldDB" id="A0A2H0VAP8"/>
<dbReference type="GO" id="GO:0016780">
    <property type="term" value="F:phosphotransferase activity, for other substituted phosphate groups"/>
    <property type="evidence" value="ECO:0007669"/>
    <property type="project" value="TreeGrafter"/>
</dbReference>
<keyword evidence="6 7" id="KW-0472">Membrane</keyword>
<evidence type="ECO:0000313" key="10">
    <source>
        <dbReference type="Proteomes" id="UP000229972"/>
    </source>
</evidence>
<comment type="similarity">
    <text evidence="2">Belongs to the bacterial sugar transferase family.</text>
</comment>
<evidence type="ECO:0000256" key="1">
    <source>
        <dbReference type="ARBA" id="ARBA00004141"/>
    </source>
</evidence>
<evidence type="ECO:0000256" key="4">
    <source>
        <dbReference type="ARBA" id="ARBA00022692"/>
    </source>
</evidence>
<evidence type="ECO:0000259" key="8">
    <source>
        <dbReference type="Pfam" id="PF02397"/>
    </source>
</evidence>
<evidence type="ECO:0000256" key="2">
    <source>
        <dbReference type="ARBA" id="ARBA00006464"/>
    </source>
</evidence>
<dbReference type="Gene3D" id="3.40.50.720">
    <property type="entry name" value="NAD(P)-binding Rossmann-like Domain"/>
    <property type="match status" value="1"/>
</dbReference>
<feature type="domain" description="Bacterial sugar transferase" evidence="8">
    <location>
        <begin position="269"/>
        <end position="466"/>
    </location>
</feature>
<keyword evidence="5 7" id="KW-1133">Transmembrane helix</keyword>
<gene>
    <name evidence="9" type="ORF">COT93_02535</name>
</gene>
<evidence type="ECO:0000256" key="6">
    <source>
        <dbReference type="ARBA" id="ARBA00023136"/>
    </source>
</evidence>
<keyword evidence="4 7" id="KW-0812">Transmembrane</keyword>
<dbReference type="PANTHER" id="PTHR30576:SF0">
    <property type="entry name" value="UNDECAPRENYL-PHOSPHATE N-ACETYLGALACTOSAMINYL 1-PHOSPHATE TRANSFERASE-RELATED"/>
    <property type="match status" value="1"/>
</dbReference>
<dbReference type="InterPro" id="IPR003362">
    <property type="entry name" value="Bact_transf"/>
</dbReference>
<dbReference type="InterPro" id="IPR017475">
    <property type="entry name" value="EPS_sugar_tfrase"/>
</dbReference>
<dbReference type="EMBL" id="PFAL01000024">
    <property type="protein sequence ID" value="PIR95390.1"/>
    <property type="molecule type" value="Genomic_DNA"/>
</dbReference>
<feature type="transmembrane region" description="Helical" evidence="7">
    <location>
        <begin position="111"/>
        <end position="133"/>
    </location>
</feature>
<evidence type="ECO:0000256" key="5">
    <source>
        <dbReference type="ARBA" id="ARBA00022989"/>
    </source>
</evidence>
<comment type="caution">
    <text evidence="9">The sequence shown here is derived from an EMBL/GenBank/DDBJ whole genome shotgun (WGS) entry which is preliminary data.</text>
</comment>
<feature type="transmembrane region" description="Helical" evidence="7">
    <location>
        <begin position="7"/>
        <end position="31"/>
    </location>
</feature>
<dbReference type="Pfam" id="PF02397">
    <property type="entry name" value="Bac_transf"/>
    <property type="match status" value="1"/>
</dbReference>
<feature type="transmembrane region" description="Helical" evidence="7">
    <location>
        <begin position="51"/>
        <end position="74"/>
    </location>
</feature>
<organism evidence="9 10">
    <name type="scientific">Candidatus Falkowbacteria bacterium CG10_big_fil_rev_8_21_14_0_10_37_18</name>
    <dbReference type="NCBI Taxonomy" id="1974562"/>
    <lineage>
        <taxon>Bacteria</taxon>
        <taxon>Candidatus Falkowiibacteriota</taxon>
    </lineage>
</organism>
<proteinExistence type="inferred from homology"/>
<evidence type="ECO:0000313" key="9">
    <source>
        <dbReference type="EMBL" id="PIR95390.1"/>
    </source>
</evidence>
<dbReference type="Pfam" id="PF13727">
    <property type="entry name" value="CoA_binding_3"/>
    <property type="match status" value="1"/>
</dbReference>
<evidence type="ECO:0000256" key="3">
    <source>
        <dbReference type="ARBA" id="ARBA00022679"/>
    </source>
</evidence>
<feature type="transmembrane region" description="Helical" evidence="7">
    <location>
        <begin position="274"/>
        <end position="297"/>
    </location>
</feature>
<sequence>MKKIESFFSILFVPVDFIILLLAGASAYSLRFSGWSASIRPVIFNLPFSEFFKSLALIAVLWVIIFAIAGLYSIRNARQVATELQKIFLACSTGLALIAIVIFFQRELFDSRFIVLASWFFAIIYLSLAHFIIRWFQRFLFKYGVGVHQVVLVGASQTAENLLEEFSRSKKSGFSVAKHIRDFSLETAQELAEFLEDHEVDEIIQSDPNLSKGEILRLYDFANEHHLTFKYVADLLEVKVLRTEVAEIIGIPVVEVKRTTLDGWGKIFKRIFDIVVSAILIIILSPIILLTVFFIVVDSRGPILFSRRDDGTYVTRIGAGGKPFRYFKFRSMIPNSDSMRYKELADRNLRADGPMVKIKDDPRVTRIGKFIRRWSLDELPELFLVFMGRMSLVGPRPHLPEEVAKYENYHKKTLTIKPGITGLAQVSGRSDLLFEEEAKLDVYYIENWSLMLDISILLRTPFAVLKHRNAE</sequence>
<name>A0A2H0VAP8_9BACT</name>
<feature type="transmembrane region" description="Helical" evidence="7">
    <location>
        <begin position="86"/>
        <end position="105"/>
    </location>
</feature>
<dbReference type="Proteomes" id="UP000229972">
    <property type="component" value="Unassembled WGS sequence"/>
</dbReference>
<protein>
    <recommendedName>
        <fullName evidence="8">Bacterial sugar transferase domain-containing protein</fullName>
    </recommendedName>
</protein>
<dbReference type="PANTHER" id="PTHR30576">
    <property type="entry name" value="COLANIC BIOSYNTHESIS UDP-GLUCOSE LIPID CARRIER TRANSFERASE"/>
    <property type="match status" value="1"/>
</dbReference>
<reference evidence="10" key="1">
    <citation type="submission" date="2017-09" db="EMBL/GenBank/DDBJ databases">
        <title>Depth-based differentiation of microbial function through sediment-hosted aquifers and enrichment of novel symbionts in the deep terrestrial subsurface.</title>
        <authorList>
            <person name="Probst A.J."/>
            <person name="Ladd B."/>
            <person name="Jarett J.K."/>
            <person name="Geller-Mcgrath D.E."/>
            <person name="Sieber C.M.K."/>
            <person name="Emerson J.B."/>
            <person name="Anantharaman K."/>
            <person name="Thomas B.C."/>
            <person name="Malmstrom R."/>
            <person name="Stieglmeier M."/>
            <person name="Klingl A."/>
            <person name="Woyke T."/>
            <person name="Ryan C.M."/>
            <person name="Banfield J.F."/>
        </authorList>
    </citation>
    <scope>NUCLEOTIDE SEQUENCE [LARGE SCALE GENOMIC DNA]</scope>
</reference>